<dbReference type="AlphaFoldDB" id="A0AAV1LAX7"/>
<sequence>MAFSEVCRICLCVNLRMFVLKKTGLKNLYKTLTNTFMDEDEEPIIVCFTCHARLNRCKSLQQQAIASNAVLEQLLAGGSMSIPKPHEPKYEIQFTPICHIDIRPVECDTENDCNDEIFSLESVKVEEENIKDENSKFEENGNHETEQHCIQTNASNSINCNINDVRKESLKVDSQPFINKGNHPAKIMKKKILQQKSVNILTRKSSGASTKDILAKLISRSHKTQKNSDITAIRTQVEQTPVAQLTEIFNCDICEFKTSRKRNILAHYKAHVAKQVFCCNNCNYKCTKKKYMIYHMKIHTGEKPFSCNVCEYKCIQKSTLQIHMKIHTGEKPFACNICKYKCIRKGDLQSHMKIHTGEKPFPCNICEYKSSRKSYLQTHMKLHTGEKPFSCNICGYKSIRKGDLQYHMKTHTGEKPYSCRICEFRCIRKSSLNNHMKIHTKEKSFS</sequence>
<comment type="similarity">
    <text evidence="2">Belongs to the hunchback C2H2-type zinc-finger protein family.</text>
</comment>
<feature type="binding site" evidence="10">
    <location>
        <position position="47"/>
    </location>
    <ligand>
        <name>Zn(2+)</name>
        <dbReference type="ChEBI" id="CHEBI:29105"/>
    </ligand>
</feature>
<dbReference type="FunFam" id="3.30.160.60:FF:001839">
    <property type="entry name" value="Uncharacterized protein"/>
    <property type="match status" value="1"/>
</dbReference>
<dbReference type="InterPro" id="IPR012934">
    <property type="entry name" value="Znf_AD"/>
</dbReference>
<keyword evidence="7" id="KW-0238">DNA-binding</keyword>
<evidence type="ECO:0000256" key="3">
    <source>
        <dbReference type="ARBA" id="ARBA00022723"/>
    </source>
</evidence>
<dbReference type="GO" id="GO:0005634">
    <property type="term" value="C:nucleus"/>
    <property type="evidence" value="ECO:0007669"/>
    <property type="project" value="UniProtKB-SubCell"/>
</dbReference>
<keyword evidence="4" id="KW-0677">Repeat</keyword>
<protein>
    <submittedName>
        <fullName evidence="13">Uncharacterized protein</fullName>
    </submittedName>
</protein>
<dbReference type="EMBL" id="CAVLGL010000087">
    <property type="protein sequence ID" value="CAK1592468.1"/>
    <property type="molecule type" value="Genomic_DNA"/>
</dbReference>
<dbReference type="GO" id="GO:0008270">
    <property type="term" value="F:zinc ion binding"/>
    <property type="evidence" value="ECO:0007669"/>
    <property type="project" value="UniProtKB-UniRule"/>
</dbReference>
<feature type="domain" description="C2H2-type" evidence="11">
    <location>
        <begin position="417"/>
        <end position="444"/>
    </location>
</feature>
<keyword evidence="14" id="KW-1185">Reference proteome</keyword>
<dbReference type="FunFam" id="3.30.160.60:FF:001601">
    <property type="entry name" value="Uncharacterized protein, isoform A"/>
    <property type="match status" value="1"/>
</dbReference>
<evidence type="ECO:0000256" key="10">
    <source>
        <dbReference type="PROSITE-ProRule" id="PRU01263"/>
    </source>
</evidence>
<evidence type="ECO:0000259" key="11">
    <source>
        <dbReference type="PROSITE" id="PS50157"/>
    </source>
</evidence>
<dbReference type="PANTHER" id="PTHR24409">
    <property type="entry name" value="ZINC FINGER PROTEIN 142"/>
    <property type="match status" value="1"/>
</dbReference>
<evidence type="ECO:0000256" key="2">
    <source>
        <dbReference type="ARBA" id="ARBA00007746"/>
    </source>
</evidence>
<dbReference type="PANTHER" id="PTHR24409:SF295">
    <property type="entry name" value="AZ2-RELATED"/>
    <property type="match status" value="1"/>
</dbReference>
<evidence type="ECO:0000256" key="7">
    <source>
        <dbReference type="ARBA" id="ARBA00023125"/>
    </source>
</evidence>
<evidence type="ECO:0000256" key="1">
    <source>
        <dbReference type="ARBA" id="ARBA00004123"/>
    </source>
</evidence>
<evidence type="ECO:0000256" key="5">
    <source>
        <dbReference type="ARBA" id="ARBA00022771"/>
    </source>
</evidence>
<comment type="caution">
    <text evidence="13">The sequence shown here is derived from an EMBL/GenBank/DDBJ whole genome shotgun (WGS) entry which is preliminary data.</text>
</comment>
<feature type="domain" description="C2H2-type" evidence="11">
    <location>
        <begin position="277"/>
        <end position="304"/>
    </location>
</feature>
<dbReference type="GO" id="GO:0000977">
    <property type="term" value="F:RNA polymerase II transcription regulatory region sequence-specific DNA binding"/>
    <property type="evidence" value="ECO:0007669"/>
    <property type="project" value="TreeGrafter"/>
</dbReference>
<organism evidence="13 14">
    <name type="scientific">Parnassius mnemosyne</name>
    <name type="common">clouded apollo</name>
    <dbReference type="NCBI Taxonomy" id="213953"/>
    <lineage>
        <taxon>Eukaryota</taxon>
        <taxon>Metazoa</taxon>
        <taxon>Ecdysozoa</taxon>
        <taxon>Arthropoda</taxon>
        <taxon>Hexapoda</taxon>
        <taxon>Insecta</taxon>
        <taxon>Pterygota</taxon>
        <taxon>Neoptera</taxon>
        <taxon>Endopterygota</taxon>
        <taxon>Lepidoptera</taxon>
        <taxon>Glossata</taxon>
        <taxon>Ditrysia</taxon>
        <taxon>Papilionoidea</taxon>
        <taxon>Papilionidae</taxon>
        <taxon>Parnassiinae</taxon>
        <taxon>Parnassini</taxon>
        <taxon>Parnassius</taxon>
        <taxon>Driopa</taxon>
    </lineage>
</organism>
<keyword evidence="5 9" id="KW-0863">Zinc-finger</keyword>
<keyword evidence="3 10" id="KW-0479">Metal-binding</keyword>
<evidence type="ECO:0000259" key="12">
    <source>
        <dbReference type="PROSITE" id="PS51915"/>
    </source>
</evidence>
<keyword evidence="6 10" id="KW-0862">Zinc</keyword>
<feature type="domain" description="C2H2-type" evidence="11">
    <location>
        <begin position="361"/>
        <end position="388"/>
    </location>
</feature>
<feature type="binding site" evidence="10">
    <location>
        <position position="7"/>
    </location>
    <ligand>
        <name>Zn(2+)</name>
        <dbReference type="ChEBI" id="CHEBI:29105"/>
    </ligand>
</feature>
<feature type="domain" description="C2H2-type" evidence="11">
    <location>
        <begin position="389"/>
        <end position="416"/>
    </location>
</feature>
<dbReference type="Proteomes" id="UP001314205">
    <property type="component" value="Unassembled WGS sequence"/>
</dbReference>
<evidence type="ECO:0000256" key="8">
    <source>
        <dbReference type="ARBA" id="ARBA00023242"/>
    </source>
</evidence>
<name>A0AAV1LAX7_9NEOP</name>
<dbReference type="PROSITE" id="PS51915">
    <property type="entry name" value="ZAD"/>
    <property type="match status" value="1"/>
</dbReference>
<evidence type="ECO:0000256" key="9">
    <source>
        <dbReference type="PROSITE-ProRule" id="PRU00042"/>
    </source>
</evidence>
<evidence type="ECO:0000256" key="4">
    <source>
        <dbReference type="ARBA" id="ARBA00022737"/>
    </source>
</evidence>
<accession>A0AAV1LAX7</accession>
<dbReference type="SMART" id="SM00868">
    <property type="entry name" value="zf-AD"/>
    <property type="match status" value="1"/>
</dbReference>
<feature type="binding site" evidence="10">
    <location>
        <position position="50"/>
    </location>
    <ligand>
        <name>Zn(2+)</name>
        <dbReference type="ChEBI" id="CHEBI:29105"/>
    </ligand>
</feature>
<evidence type="ECO:0000313" key="13">
    <source>
        <dbReference type="EMBL" id="CAK1592468.1"/>
    </source>
</evidence>
<dbReference type="GO" id="GO:0000981">
    <property type="term" value="F:DNA-binding transcription factor activity, RNA polymerase II-specific"/>
    <property type="evidence" value="ECO:0007669"/>
    <property type="project" value="TreeGrafter"/>
</dbReference>
<dbReference type="FunFam" id="3.30.160.60:FF:000614">
    <property type="entry name" value="Zinc finger protein 142"/>
    <property type="match status" value="1"/>
</dbReference>
<dbReference type="FunFam" id="3.30.160.60:FF:000446">
    <property type="entry name" value="Zinc finger protein"/>
    <property type="match status" value="2"/>
</dbReference>
<keyword evidence="8" id="KW-0539">Nucleus</keyword>
<comment type="subcellular location">
    <subcellularLocation>
        <location evidence="1">Nucleus</location>
    </subcellularLocation>
</comment>
<dbReference type="Pfam" id="PF00096">
    <property type="entry name" value="zf-C2H2"/>
    <property type="match status" value="5"/>
</dbReference>
<dbReference type="Gene3D" id="3.30.160.60">
    <property type="entry name" value="Classic Zinc Finger"/>
    <property type="match status" value="6"/>
</dbReference>
<feature type="domain" description="C2H2-type" evidence="11">
    <location>
        <begin position="305"/>
        <end position="332"/>
    </location>
</feature>
<proteinExistence type="inferred from homology"/>
<dbReference type="InterPro" id="IPR013087">
    <property type="entry name" value="Znf_C2H2_type"/>
</dbReference>
<feature type="domain" description="ZAD" evidence="12">
    <location>
        <begin position="5"/>
        <end position="74"/>
    </location>
</feature>
<evidence type="ECO:0000256" key="6">
    <source>
        <dbReference type="ARBA" id="ARBA00022833"/>
    </source>
</evidence>
<evidence type="ECO:0000313" key="14">
    <source>
        <dbReference type="Proteomes" id="UP001314205"/>
    </source>
</evidence>
<dbReference type="PROSITE" id="PS50157">
    <property type="entry name" value="ZINC_FINGER_C2H2_2"/>
    <property type="match status" value="6"/>
</dbReference>
<gene>
    <name evidence="13" type="ORF">PARMNEM_LOCUS12415</name>
</gene>
<reference evidence="13 14" key="1">
    <citation type="submission" date="2023-11" db="EMBL/GenBank/DDBJ databases">
        <authorList>
            <person name="Hedman E."/>
            <person name="Englund M."/>
            <person name="Stromberg M."/>
            <person name="Nyberg Akerstrom W."/>
            <person name="Nylinder S."/>
            <person name="Jareborg N."/>
            <person name="Kallberg Y."/>
            <person name="Kronander E."/>
        </authorList>
    </citation>
    <scope>NUCLEOTIDE SEQUENCE [LARGE SCALE GENOMIC DNA]</scope>
</reference>
<feature type="binding site" evidence="10">
    <location>
        <position position="10"/>
    </location>
    <ligand>
        <name>Zn(2+)</name>
        <dbReference type="ChEBI" id="CHEBI:29105"/>
    </ligand>
</feature>
<dbReference type="PROSITE" id="PS00028">
    <property type="entry name" value="ZINC_FINGER_C2H2_1"/>
    <property type="match status" value="4"/>
</dbReference>
<dbReference type="SUPFAM" id="SSF57667">
    <property type="entry name" value="beta-beta-alpha zinc fingers"/>
    <property type="match status" value="4"/>
</dbReference>
<dbReference type="InterPro" id="IPR036236">
    <property type="entry name" value="Znf_C2H2_sf"/>
</dbReference>
<feature type="domain" description="C2H2-type" evidence="11">
    <location>
        <begin position="333"/>
        <end position="360"/>
    </location>
</feature>
<dbReference type="SMART" id="SM00355">
    <property type="entry name" value="ZnF_C2H2"/>
    <property type="match status" value="7"/>
</dbReference>